<feature type="transmembrane region" description="Helical" evidence="1">
    <location>
        <begin position="16"/>
        <end position="37"/>
    </location>
</feature>
<protein>
    <submittedName>
        <fullName evidence="2">Uncharacterized protein</fullName>
    </submittedName>
</protein>
<name>A0A031LJ86_9CREN</name>
<accession>A0A031LJ86</accession>
<keyword evidence="3" id="KW-1185">Reference proteome</keyword>
<sequence>MIMQLFLGPYQVGNSLYPLALDLFIPTIFFFFFGSAYRVGRYLMTYKKPFVAVPIASQEVVRGKISSIERVKSLVDTFSNSSKVGLKRKPVTTTAGLLMHLGLVVMIFLLAQHMVFWAYYLPPYRVLFPLAIPESSTDGLLSLTMSTFPRTPTPYPFVHDIWGPLTVILNGQYISFLLLVLLGIYLGHKFHAFADGLSLRAGDWWFFLLLYVDIVLGLLATSHIPNNVVWYDNLLGGHILLAEIIIATLPFTRGFHMFEFYLGKIREWYFMLYRRGEK</sequence>
<dbReference type="InterPro" id="IPR036197">
    <property type="entry name" value="NarG-like_sf"/>
</dbReference>
<gene>
    <name evidence="2" type="ORF">CM19_12750</name>
</gene>
<dbReference type="EMBL" id="JFZT01000066">
    <property type="protein sequence ID" value="EZQ01616.1"/>
    <property type="molecule type" value="Genomic_DNA"/>
</dbReference>
<reference evidence="2 3" key="1">
    <citation type="submission" date="2014-03" db="EMBL/GenBank/DDBJ databases">
        <title>Draft genome sequence of the novel thermoacidophilic archaea Acidianus copahuensis ALE1 strain, isolated from Copahue volcanic area in Neuquen Argentina.</title>
        <authorList>
            <person name="Urbieta M.S."/>
            <person name="Rascovan N."/>
            <person name="Castro C."/>
            <person name="Revale S."/>
            <person name="Giaveno M.A."/>
            <person name="Vazquez M.P."/>
            <person name="Donati E.R."/>
        </authorList>
    </citation>
    <scope>NUCLEOTIDE SEQUENCE [LARGE SCALE GENOMIC DNA]</scope>
    <source>
        <strain evidence="2 3">ALE1</strain>
    </source>
</reference>
<evidence type="ECO:0000313" key="2">
    <source>
        <dbReference type="EMBL" id="EZQ01616.1"/>
    </source>
</evidence>
<evidence type="ECO:0000256" key="1">
    <source>
        <dbReference type="SAM" id="Phobius"/>
    </source>
</evidence>
<dbReference type="STRING" id="1160895.CM19_12750"/>
<organism evidence="2 3">
    <name type="scientific">Candidatus Acidianus copahuensis</name>
    <dbReference type="NCBI Taxonomy" id="1160895"/>
    <lineage>
        <taxon>Archaea</taxon>
        <taxon>Thermoproteota</taxon>
        <taxon>Thermoprotei</taxon>
        <taxon>Sulfolobales</taxon>
        <taxon>Sulfolobaceae</taxon>
        <taxon>Acidianus</taxon>
    </lineage>
</organism>
<feature type="transmembrane region" description="Helical" evidence="1">
    <location>
        <begin position="161"/>
        <end position="184"/>
    </location>
</feature>
<dbReference type="SUPFAM" id="SSF103501">
    <property type="entry name" value="Respiratory nitrate reductase 1 gamma chain"/>
    <property type="match status" value="1"/>
</dbReference>
<feature type="transmembrane region" description="Helical" evidence="1">
    <location>
        <begin position="204"/>
        <end position="224"/>
    </location>
</feature>
<keyword evidence="1" id="KW-1133">Transmembrane helix</keyword>
<dbReference type="Proteomes" id="UP000024332">
    <property type="component" value="Unassembled WGS sequence"/>
</dbReference>
<evidence type="ECO:0000313" key="3">
    <source>
        <dbReference type="Proteomes" id="UP000024332"/>
    </source>
</evidence>
<comment type="caution">
    <text evidence="2">The sequence shown here is derived from an EMBL/GenBank/DDBJ whole genome shotgun (WGS) entry which is preliminary data.</text>
</comment>
<proteinExistence type="predicted"/>
<keyword evidence="1" id="KW-0472">Membrane</keyword>
<feature type="transmembrane region" description="Helical" evidence="1">
    <location>
        <begin position="97"/>
        <end position="120"/>
    </location>
</feature>
<keyword evidence="1" id="KW-0812">Transmembrane</keyword>
<feature type="transmembrane region" description="Helical" evidence="1">
    <location>
        <begin position="230"/>
        <end position="251"/>
    </location>
</feature>
<dbReference type="AlphaFoldDB" id="A0A031LJ86"/>